<evidence type="ECO:0000313" key="1">
    <source>
        <dbReference type="EMBL" id="CDW42002.1"/>
    </source>
</evidence>
<feature type="non-terminal residue" evidence="1">
    <location>
        <position position="1"/>
    </location>
</feature>
<protein>
    <submittedName>
        <fullName evidence="1">Uncharacterized protein</fullName>
    </submittedName>
</protein>
<accession>A0A0K2UVR3</accession>
<dbReference type="AlphaFoldDB" id="A0A0K2UVR3"/>
<sequence>VDSLNQVLYLGGNIIIQQDCAPPYTSKVTQFFLETIFSFWPITIWAHLPRCITARLFLLDAYQFQGLSGKGTESQSSHVFR</sequence>
<name>A0A0K2UVR3_LEPSM</name>
<proteinExistence type="predicted"/>
<reference evidence="1" key="1">
    <citation type="submission" date="2014-05" db="EMBL/GenBank/DDBJ databases">
        <authorList>
            <person name="Chronopoulou M."/>
        </authorList>
    </citation>
    <scope>NUCLEOTIDE SEQUENCE</scope>
    <source>
        <tissue evidence="1">Whole organism</tissue>
    </source>
</reference>
<organism evidence="1">
    <name type="scientific">Lepeophtheirus salmonis</name>
    <name type="common">Salmon louse</name>
    <name type="synonym">Caligus salmonis</name>
    <dbReference type="NCBI Taxonomy" id="72036"/>
    <lineage>
        <taxon>Eukaryota</taxon>
        <taxon>Metazoa</taxon>
        <taxon>Ecdysozoa</taxon>
        <taxon>Arthropoda</taxon>
        <taxon>Crustacea</taxon>
        <taxon>Multicrustacea</taxon>
        <taxon>Hexanauplia</taxon>
        <taxon>Copepoda</taxon>
        <taxon>Siphonostomatoida</taxon>
        <taxon>Caligidae</taxon>
        <taxon>Lepeophtheirus</taxon>
    </lineage>
</organism>
<dbReference type="EMBL" id="HACA01024641">
    <property type="protein sequence ID" value="CDW42002.1"/>
    <property type="molecule type" value="Transcribed_RNA"/>
</dbReference>